<organism evidence="3 4">
    <name type="scientific">Plantactinospora alkalitolerans</name>
    <dbReference type="NCBI Taxonomy" id="2789879"/>
    <lineage>
        <taxon>Bacteria</taxon>
        <taxon>Bacillati</taxon>
        <taxon>Actinomycetota</taxon>
        <taxon>Actinomycetes</taxon>
        <taxon>Micromonosporales</taxon>
        <taxon>Micromonosporaceae</taxon>
        <taxon>Plantactinospora</taxon>
    </lineage>
</organism>
<feature type="region of interest" description="Disordered" evidence="1">
    <location>
        <begin position="52"/>
        <end position="121"/>
    </location>
</feature>
<evidence type="ECO:0000256" key="2">
    <source>
        <dbReference type="SAM" id="Phobius"/>
    </source>
</evidence>
<evidence type="ECO:0000313" key="4">
    <source>
        <dbReference type="Proteomes" id="UP000638560"/>
    </source>
</evidence>
<name>A0ABS0GUT4_9ACTN</name>
<evidence type="ECO:0000256" key="1">
    <source>
        <dbReference type="SAM" id="MobiDB-lite"/>
    </source>
</evidence>
<dbReference type="EMBL" id="JADPUN010000136">
    <property type="protein sequence ID" value="MBF9129826.1"/>
    <property type="molecule type" value="Genomic_DNA"/>
</dbReference>
<dbReference type="RefSeq" id="WP_196201451.1">
    <property type="nucleotide sequence ID" value="NZ_JADPUN010000136.1"/>
</dbReference>
<proteinExistence type="predicted"/>
<comment type="caution">
    <text evidence="3">The sequence shown here is derived from an EMBL/GenBank/DDBJ whole genome shotgun (WGS) entry which is preliminary data.</text>
</comment>
<feature type="compositionally biased region" description="Low complexity" evidence="1">
    <location>
        <begin position="90"/>
        <end position="109"/>
    </location>
</feature>
<keyword evidence="2" id="KW-0812">Transmembrane</keyword>
<feature type="compositionally biased region" description="Pro residues" evidence="1">
    <location>
        <begin position="63"/>
        <end position="72"/>
    </location>
</feature>
<keyword evidence="4" id="KW-1185">Reference proteome</keyword>
<evidence type="ECO:0000313" key="3">
    <source>
        <dbReference type="EMBL" id="MBF9129826.1"/>
    </source>
</evidence>
<dbReference type="Proteomes" id="UP000638560">
    <property type="component" value="Unassembled WGS sequence"/>
</dbReference>
<keyword evidence="2" id="KW-1133">Transmembrane helix</keyword>
<keyword evidence="2" id="KW-0472">Membrane</keyword>
<gene>
    <name evidence="3" type="ORF">I0C86_12770</name>
</gene>
<accession>A0ABS0GUT4</accession>
<sequence length="121" mass="12368">MDLAGTLVDRLTGLPPGWWYLAAAGALVVAAVVPAAVVAGLWLRRWLLSQSAAPGRGGSGPPASAPVPPSVPVPASVPQRRSRRRGGSPMGQPRRPAGPRARRPFPVGRGTSGRSVPGGED</sequence>
<protein>
    <submittedName>
        <fullName evidence="3">Uncharacterized protein</fullName>
    </submittedName>
</protein>
<feature type="transmembrane region" description="Helical" evidence="2">
    <location>
        <begin position="18"/>
        <end position="43"/>
    </location>
</feature>
<reference evidence="3 4" key="1">
    <citation type="submission" date="2020-11" db="EMBL/GenBank/DDBJ databases">
        <title>A novel isolate from a Black sea contaminated sediment with potential to produce alkanes: Plantactinospora alkalitolerans sp. nov.</title>
        <authorList>
            <person name="Carro L."/>
            <person name="Veyisoglu A."/>
            <person name="Guven K."/>
            <person name="Schumann P."/>
            <person name="Klenk H.-P."/>
            <person name="Sahin N."/>
        </authorList>
    </citation>
    <scope>NUCLEOTIDE SEQUENCE [LARGE SCALE GENOMIC DNA]</scope>
    <source>
        <strain evidence="3 4">S1510</strain>
    </source>
</reference>